<proteinExistence type="predicted"/>
<evidence type="ECO:0008006" key="3">
    <source>
        <dbReference type="Google" id="ProtNLM"/>
    </source>
</evidence>
<sequence>MSCLKEHTSILWFGQKTQSVTKGKGVKPGCPFSPRLFTIVLDDILRTLEKIGHPPSVNPPNAIRQIVPYRISVNIFKNCTTSRAKTEVSAAVVRARRLPAACDKMAASDFRLPETRAGGRRSSHPMNYDWG</sequence>
<dbReference type="EMBL" id="BGZK01000308">
    <property type="protein sequence ID" value="GBP35749.1"/>
    <property type="molecule type" value="Genomic_DNA"/>
</dbReference>
<name>A0A4C1VAX8_EUMVA</name>
<accession>A0A4C1VAX8</accession>
<dbReference type="Proteomes" id="UP000299102">
    <property type="component" value="Unassembled WGS sequence"/>
</dbReference>
<protein>
    <recommendedName>
        <fullName evidence="3">Reverse transcriptase domain-containing protein</fullName>
    </recommendedName>
</protein>
<reference evidence="1 2" key="1">
    <citation type="journal article" date="2019" name="Commun. Biol.">
        <title>The bagworm genome reveals a unique fibroin gene that provides high tensile strength.</title>
        <authorList>
            <person name="Kono N."/>
            <person name="Nakamura H."/>
            <person name="Ohtoshi R."/>
            <person name="Tomita M."/>
            <person name="Numata K."/>
            <person name="Arakawa K."/>
        </authorList>
    </citation>
    <scope>NUCLEOTIDE SEQUENCE [LARGE SCALE GENOMIC DNA]</scope>
</reference>
<organism evidence="1 2">
    <name type="scientific">Eumeta variegata</name>
    <name type="common">Bagworm moth</name>
    <name type="synonym">Eumeta japonica</name>
    <dbReference type="NCBI Taxonomy" id="151549"/>
    <lineage>
        <taxon>Eukaryota</taxon>
        <taxon>Metazoa</taxon>
        <taxon>Ecdysozoa</taxon>
        <taxon>Arthropoda</taxon>
        <taxon>Hexapoda</taxon>
        <taxon>Insecta</taxon>
        <taxon>Pterygota</taxon>
        <taxon>Neoptera</taxon>
        <taxon>Endopterygota</taxon>
        <taxon>Lepidoptera</taxon>
        <taxon>Glossata</taxon>
        <taxon>Ditrysia</taxon>
        <taxon>Tineoidea</taxon>
        <taxon>Psychidae</taxon>
        <taxon>Oiketicinae</taxon>
        <taxon>Eumeta</taxon>
    </lineage>
</organism>
<comment type="caution">
    <text evidence="1">The sequence shown here is derived from an EMBL/GenBank/DDBJ whole genome shotgun (WGS) entry which is preliminary data.</text>
</comment>
<evidence type="ECO:0000313" key="2">
    <source>
        <dbReference type="Proteomes" id="UP000299102"/>
    </source>
</evidence>
<dbReference type="OrthoDB" id="425681at2759"/>
<dbReference type="AlphaFoldDB" id="A0A4C1VAX8"/>
<keyword evidence="2" id="KW-1185">Reference proteome</keyword>
<gene>
    <name evidence="1" type="ORF">EVAR_82684_1</name>
</gene>
<evidence type="ECO:0000313" key="1">
    <source>
        <dbReference type="EMBL" id="GBP35749.1"/>
    </source>
</evidence>